<feature type="transmembrane region" description="Helical" evidence="2">
    <location>
        <begin position="245"/>
        <end position="266"/>
    </location>
</feature>
<proteinExistence type="predicted"/>
<dbReference type="InterPro" id="IPR006461">
    <property type="entry name" value="PLAC_motif_containing"/>
</dbReference>
<feature type="compositionally biased region" description="Basic and acidic residues" evidence="1">
    <location>
        <begin position="68"/>
        <end position="77"/>
    </location>
</feature>
<evidence type="ECO:0000313" key="4">
    <source>
        <dbReference type="Proteomes" id="UP001443914"/>
    </source>
</evidence>
<sequence>MVSGVNENGCELKNHVSLQISTSRKGLLSDEKSPKDFPEKITRLSSKLKMPKISPKGNLPSPPRGFRKMAEGNHEEPSSALPSSIGSLKKRFRNRLFKDIDWPSVTRLCTEWAKKPLNMALLLWAVCVVVSGAILFLVMTGMLNSALPKKSERDAWFEVNNQIINALFTLMCLYHHPKRFHQLVLLCRWNSEDVSRLRTIYCKNGSSKPNERVHIAAVVILLHINCFAQYALCGLNLGFRRENRPVIGVGISLSVAIASPAVAGIYSTLSPLGKDHEYENNDDAQNHLRRFTFATRDEREILENNPEWRGGLFSLWDDFRVSYLSLLCCFCVFGWNMELLGFGNMYVHVVTFLLFCTAPFWIFNLAAVNIDNDSIREVLGILGIALSLFGLLYGGFWRIQIRKRFNLRPNNVCFGKPDIADCAVWLFCCWCSLAQEVRTGDFYEIVEDGFYTKTVYDECKGNARLAPLPREGGATAESMSDPRSYYWVDFGLFKVKHSSLSDETVVEPPIPVKIVSQN</sequence>
<dbReference type="AlphaFoldDB" id="A0AAW1KRW5"/>
<evidence type="ECO:0000256" key="1">
    <source>
        <dbReference type="SAM" id="MobiDB-lite"/>
    </source>
</evidence>
<feature type="transmembrane region" description="Helical" evidence="2">
    <location>
        <begin position="378"/>
        <end position="399"/>
    </location>
</feature>
<accession>A0AAW1KRW5</accession>
<reference evidence="3" key="1">
    <citation type="submission" date="2024-03" db="EMBL/GenBank/DDBJ databases">
        <title>WGS assembly of Saponaria officinalis var. Norfolk2.</title>
        <authorList>
            <person name="Jenkins J."/>
            <person name="Shu S."/>
            <person name="Grimwood J."/>
            <person name="Barry K."/>
            <person name="Goodstein D."/>
            <person name="Schmutz J."/>
            <person name="Leebens-Mack J."/>
            <person name="Osbourn A."/>
        </authorList>
    </citation>
    <scope>NUCLEOTIDE SEQUENCE [LARGE SCALE GENOMIC DNA]</scope>
    <source>
        <strain evidence="3">JIC</strain>
    </source>
</reference>
<evidence type="ECO:0008006" key="5">
    <source>
        <dbReference type="Google" id="ProtNLM"/>
    </source>
</evidence>
<dbReference type="GO" id="GO:0051762">
    <property type="term" value="P:sesquiterpene biosynthetic process"/>
    <property type="evidence" value="ECO:0007669"/>
    <property type="project" value="TreeGrafter"/>
</dbReference>
<feature type="region of interest" description="Disordered" evidence="1">
    <location>
        <begin position="50"/>
        <end position="83"/>
    </location>
</feature>
<dbReference type="PANTHER" id="PTHR31045">
    <property type="entry name" value="PLAC8 FAMILY PROTEIN-RELATED"/>
    <property type="match status" value="1"/>
</dbReference>
<comment type="caution">
    <text evidence="3">The sequence shown here is derived from an EMBL/GenBank/DDBJ whole genome shotgun (WGS) entry which is preliminary data.</text>
</comment>
<dbReference type="InterPro" id="IPR021369">
    <property type="entry name" value="DUF2985"/>
</dbReference>
<feature type="transmembrane region" description="Helical" evidence="2">
    <location>
        <begin position="346"/>
        <end position="366"/>
    </location>
</feature>
<protein>
    <recommendedName>
        <fullName evidence="5">PLAC8 motif-containing protein</fullName>
    </recommendedName>
</protein>
<evidence type="ECO:0000313" key="3">
    <source>
        <dbReference type="EMBL" id="KAK9723637.1"/>
    </source>
</evidence>
<dbReference type="NCBIfam" id="TIGR01571">
    <property type="entry name" value="A_thal_Cys_rich"/>
    <property type="match status" value="1"/>
</dbReference>
<feature type="transmembrane region" description="Helical" evidence="2">
    <location>
        <begin position="121"/>
        <end position="143"/>
    </location>
</feature>
<keyword evidence="4" id="KW-1185">Reference proteome</keyword>
<dbReference type="Proteomes" id="UP001443914">
    <property type="component" value="Unassembled WGS sequence"/>
</dbReference>
<name>A0AAW1KRW5_SAPOF</name>
<keyword evidence="2" id="KW-0812">Transmembrane</keyword>
<feature type="transmembrane region" description="Helical" evidence="2">
    <location>
        <begin position="213"/>
        <end position="233"/>
    </location>
</feature>
<dbReference type="EMBL" id="JBDFQZ010000005">
    <property type="protein sequence ID" value="KAK9723637.1"/>
    <property type="molecule type" value="Genomic_DNA"/>
</dbReference>
<dbReference type="PANTHER" id="PTHR31045:SF30">
    <property type="entry name" value="PLAC8 FAMILY PROTEIN"/>
    <property type="match status" value="1"/>
</dbReference>
<dbReference type="GO" id="GO:0009975">
    <property type="term" value="F:cyclase activity"/>
    <property type="evidence" value="ECO:0007669"/>
    <property type="project" value="TreeGrafter"/>
</dbReference>
<organism evidence="3 4">
    <name type="scientific">Saponaria officinalis</name>
    <name type="common">Common soapwort</name>
    <name type="synonym">Lychnis saponaria</name>
    <dbReference type="NCBI Taxonomy" id="3572"/>
    <lineage>
        <taxon>Eukaryota</taxon>
        <taxon>Viridiplantae</taxon>
        <taxon>Streptophyta</taxon>
        <taxon>Embryophyta</taxon>
        <taxon>Tracheophyta</taxon>
        <taxon>Spermatophyta</taxon>
        <taxon>Magnoliopsida</taxon>
        <taxon>eudicotyledons</taxon>
        <taxon>Gunneridae</taxon>
        <taxon>Pentapetalae</taxon>
        <taxon>Caryophyllales</taxon>
        <taxon>Caryophyllaceae</taxon>
        <taxon>Caryophylleae</taxon>
        <taxon>Saponaria</taxon>
    </lineage>
</organism>
<keyword evidence="2" id="KW-0472">Membrane</keyword>
<feature type="transmembrane region" description="Helical" evidence="2">
    <location>
        <begin position="321"/>
        <end position="339"/>
    </location>
</feature>
<dbReference type="Pfam" id="PF11204">
    <property type="entry name" value="DUF2985"/>
    <property type="match status" value="1"/>
</dbReference>
<dbReference type="Pfam" id="PF04749">
    <property type="entry name" value="PLAC8"/>
    <property type="match status" value="1"/>
</dbReference>
<gene>
    <name evidence="3" type="ORF">RND81_05G014600</name>
</gene>
<evidence type="ECO:0000256" key="2">
    <source>
        <dbReference type="SAM" id="Phobius"/>
    </source>
</evidence>
<keyword evidence="2" id="KW-1133">Transmembrane helix</keyword>